<evidence type="ECO:0000313" key="2">
    <source>
        <dbReference type="EMBL" id="KXB55611.1"/>
    </source>
</evidence>
<dbReference type="RefSeq" id="WP_157058081.1">
    <property type="nucleotide sequence ID" value="NZ_KQ959908.1"/>
</dbReference>
<reference evidence="2 3" key="1">
    <citation type="submission" date="2016-01" db="EMBL/GenBank/DDBJ databases">
        <authorList>
            <person name="Mitreva M."/>
            <person name="Pepin K.H."/>
            <person name="Mihindukulasuriya K.A."/>
            <person name="Fulton R."/>
            <person name="Fronick C."/>
            <person name="O'Laughlin M."/>
            <person name="Miner T."/>
            <person name="Herter B."/>
            <person name="Rosa B.A."/>
            <person name="Cordes M."/>
            <person name="Tomlinson C."/>
            <person name="Wollam A."/>
            <person name="Palsikar V.B."/>
            <person name="Mardis E.R."/>
            <person name="Wilson R.K."/>
        </authorList>
    </citation>
    <scope>NUCLEOTIDE SEQUENCE [LARGE SCALE GENOMIC DNA]</scope>
    <source>
        <strain evidence="2 3">KA00071</strain>
    </source>
</reference>
<proteinExistence type="predicted"/>
<dbReference type="Proteomes" id="UP000070467">
    <property type="component" value="Unassembled WGS sequence"/>
</dbReference>
<evidence type="ECO:0000256" key="1">
    <source>
        <dbReference type="SAM" id="Phobius"/>
    </source>
</evidence>
<comment type="caution">
    <text evidence="2">The sequence shown here is derived from an EMBL/GenBank/DDBJ whole genome shotgun (WGS) entry which is preliminary data.</text>
</comment>
<organism evidence="2 3">
    <name type="scientific">Gemelliphila asaccharolytica</name>
    <dbReference type="NCBI Taxonomy" id="502393"/>
    <lineage>
        <taxon>Bacteria</taxon>
        <taxon>Bacillati</taxon>
        <taxon>Bacillota</taxon>
        <taxon>Bacilli</taxon>
        <taxon>Bacillales</taxon>
        <taxon>Gemellaceae</taxon>
        <taxon>Gemelliphila</taxon>
    </lineage>
</organism>
<keyword evidence="3" id="KW-1185">Reference proteome</keyword>
<keyword evidence="1" id="KW-0812">Transmembrane</keyword>
<sequence length="53" mass="6129">MNIENWIVKYIGESKILGIDINFYIALIIIILIAIILNLICWTLKPKKVNKNS</sequence>
<keyword evidence="1" id="KW-0472">Membrane</keyword>
<gene>
    <name evidence="2" type="ORF">HMPREF1871_01171</name>
</gene>
<dbReference type="EMBL" id="LSDB01000067">
    <property type="protein sequence ID" value="KXB55611.1"/>
    <property type="molecule type" value="Genomic_DNA"/>
</dbReference>
<feature type="transmembrane region" description="Helical" evidence="1">
    <location>
        <begin position="23"/>
        <end position="44"/>
    </location>
</feature>
<protein>
    <submittedName>
        <fullName evidence="2">Uncharacterized protein</fullName>
    </submittedName>
</protein>
<accession>A0ABR5TKF7</accession>
<evidence type="ECO:0000313" key="3">
    <source>
        <dbReference type="Proteomes" id="UP000070467"/>
    </source>
</evidence>
<keyword evidence="1" id="KW-1133">Transmembrane helix</keyword>
<name>A0ABR5TKF7_9BACL</name>